<feature type="active site" description="Nucleophile" evidence="8">
    <location>
        <position position="264"/>
    </location>
</feature>
<dbReference type="InterPro" id="IPR001732">
    <property type="entry name" value="UDP-Glc/GDP-Man_DH_N"/>
</dbReference>
<keyword evidence="4 7" id="KW-0560">Oxidoreductase</keyword>
<evidence type="ECO:0000256" key="7">
    <source>
        <dbReference type="PIRNR" id="PIRNR000124"/>
    </source>
</evidence>
<gene>
    <name evidence="12" type="primary">aglM</name>
    <name evidence="12" type="ORF">ACFSBW_06440</name>
</gene>
<feature type="domain" description="UDP-glucose/GDP-mannose dehydrogenase C-terminal" evidence="11">
    <location>
        <begin position="316"/>
        <end position="415"/>
    </location>
</feature>
<comment type="pathway">
    <text evidence="1">Nucleotide-sugar biosynthesis; UDP-alpha-D-glucuronate biosynthesis; UDP-alpha-D-glucuronate from UDP-alpha-D-glucose: step 1/1.</text>
</comment>
<dbReference type="Pfam" id="PF00984">
    <property type="entry name" value="UDPG_MGDP_dh"/>
    <property type="match status" value="1"/>
</dbReference>
<dbReference type="RefSeq" id="WP_256396886.1">
    <property type="nucleotide sequence ID" value="NZ_JANHDJ010000005.1"/>
</dbReference>
<keyword evidence="13" id="KW-1185">Reference proteome</keyword>
<comment type="caution">
    <text evidence="12">The sequence shown here is derived from an EMBL/GenBank/DDBJ whole genome shotgun (WGS) entry which is preliminary data.</text>
</comment>
<dbReference type="InterPro" id="IPR017476">
    <property type="entry name" value="UDP-Glc/GDP-Man"/>
</dbReference>
<dbReference type="Pfam" id="PF03720">
    <property type="entry name" value="UDPG_MGDP_dh_C"/>
    <property type="match status" value="1"/>
</dbReference>
<evidence type="ECO:0000259" key="11">
    <source>
        <dbReference type="SMART" id="SM00984"/>
    </source>
</evidence>
<dbReference type="PANTHER" id="PTHR43750">
    <property type="entry name" value="UDP-GLUCOSE 6-DEHYDROGENASE TUAD"/>
    <property type="match status" value="1"/>
</dbReference>
<feature type="binding site" evidence="9">
    <location>
        <position position="208"/>
    </location>
    <ligand>
        <name>substrate</name>
    </ligand>
</feature>
<evidence type="ECO:0000256" key="5">
    <source>
        <dbReference type="ARBA" id="ARBA00023027"/>
    </source>
</evidence>
<reference evidence="12 13" key="1">
    <citation type="journal article" date="2019" name="Int. J. Syst. Evol. Microbiol.">
        <title>The Global Catalogue of Microorganisms (GCM) 10K type strain sequencing project: providing services to taxonomists for standard genome sequencing and annotation.</title>
        <authorList>
            <consortium name="The Broad Institute Genomics Platform"/>
            <consortium name="The Broad Institute Genome Sequencing Center for Infectious Disease"/>
            <person name="Wu L."/>
            <person name="Ma J."/>
        </authorList>
    </citation>
    <scope>NUCLEOTIDE SEQUENCE [LARGE SCALE GENOMIC DNA]</scope>
    <source>
        <strain evidence="12 13">CGMCC 1.10593</strain>
    </source>
</reference>
<feature type="binding site" evidence="9">
    <location>
        <position position="323"/>
    </location>
    <ligand>
        <name>substrate</name>
    </ligand>
</feature>
<evidence type="ECO:0000313" key="12">
    <source>
        <dbReference type="EMBL" id="MFD1641510.1"/>
    </source>
</evidence>
<feature type="binding site" evidence="10">
    <location>
        <position position="157"/>
    </location>
    <ligand>
        <name>NAD(+)</name>
        <dbReference type="ChEBI" id="CHEBI:57540"/>
    </ligand>
</feature>
<feature type="binding site" evidence="10">
    <location>
        <position position="124"/>
    </location>
    <ligand>
        <name>NAD(+)</name>
        <dbReference type="ChEBI" id="CHEBI:57540"/>
    </ligand>
</feature>
<dbReference type="Gene3D" id="1.20.5.100">
    <property type="entry name" value="Cytochrome c1, transmembrane anchor, C-terminal"/>
    <property type="match status" value="1"/>
</dbReference>
<dbReference type="InterPro" id="IPR028357">
    <property type="entry name" value="UDPglc_DH_bac"/>
</dbReference>
<evidence type="ECO:0000256" key="10">
    <source>
        <dbReference type="PIRSR" id="PIRSR500134-3"/>
    </source>
</evidence>
<evidence type="ECO:0000256" key="2">
    <source>
        <dbReference type="ARBA" id="ARBA00006601"/>
    </source>
</evidence>
<dbReference type="InterPro" id="IPR008927">
    <property type="entry name" value="6-PGluconate_DH-like_C_sf"/>
</dbReference>
<dbReference type="SUPFAM" id="SSF52413">
    <property type="entry name" value="UDP-glucose/GDP-mannose dehydrogenase C-terminal domain"/>
    <property type="match status" value="1"/>
</dbReference>
<evidence type="ECO:0000256" key="9">
    <source>
        <dbReference type="PIRSR" id="PIRSR500134-2"/>
    </source>
</evidence>
<feature type="binding site" evidence="9">
    <location>
        <begin position="154"/>
        <end position="157"/>
    </location>
    <ligand>
        <name>substrate</name>
    </ligand>
</feature>
<dbReference type="InterPro" id="IPR014027">
    <property type="entry name" value="UDP-Glc/GDP-Man_DH_C"/>
</dbReference>
<feature type="binding site" evidence="10">
    <location>
        <position position="84"/>
    </location>
    <ligand>
        <name>NAD(+)</name>
        <dbReference type="ChEBI" id="CHEBI:57540"/>
    </ligand>
</feature>
<dbReference type="SUPFAM" id="SSF51735">
    <property type="entry name" value="NAD(P)-binding Rossmann-fold domains"/>
    <property type="match status" value="1"/>
</dbReference>
<comment type="similarity">
    <text evidence="2 7">Belongs to the UDP-glucose/GDP-mannose dehydrogenase family.</text>
</comment>
<evidence type="ECO:0000256" key="1">
    <source>
        <dbReference type="ARBA" id="ARBA00004701"/>
    </source>
</evidence>
<feature type="binding site" evidence="10">
    <location>
        <position position="30"/>
    </location>
    <ligand>
        <name>NAD(+)</name>
        <dbReference type="ChEBI" id="CHEBI:57540"/>
    </ligand>
</feature>
<comment type="catalytic activity">
    <reaction evidence="6 7">
        <text>UDP-alpha-D-glucose + 2 NAD(+) + H2O = UDP-alpha-D-glucuronate + 2 NADH + 3 H(+)</text>
        <dbReference type="Rhea" id="RHEA:23596"/>
        <dbReference type="ChEBI" id="CHEBI:15377"/>
        <dbReference type="ChEBI" id="CHEBI:15378"/>
        <dbReference type="ChEBI" id="CHEBI:57540"/>
        <dbReference type="ChEBI" id="CHEBI:57945"/>
        <dbReference type="ChEBI" id="CHEBI:58052"/>
        <dbReference type="ChEBI" id="CHEBI:58885"/>
        <dbReference type="EC" id="1.1.1.22"/>
    </reaction>
</comment>
<evidence type="ECO:0000256" key="4">
    <source>
        <dbReference type="ARBA" id="ARBA00023002"/>
    </source>
</evidence>
<dbReference type="PIRSF" id="PIRSF500134">
    <property type="entry name" value="UDPglc_DH_bac"/>
    <property type="match status" value="1"/>
</dbReference>
<dbReference type="SMART" id="SM00984">
    <property type="entry name" value="UDPG_MGDP_dh_C"/>
    <property type="match status" value="1"/>
</dbReference>
<dbReference type="InterPro" id="IPR014026">
    <property type="entry name" value="UDP-Glc/GDP-Man_DH_dimer"/>
</dbReference>
<dbReference type="InterPro" id="IPR054886">
    <property type="entry name" value="UDPGDh_AglM"/>
</dbReference>
<evidence type="ECO:0000256" key="8">
    <source>
        <dbReference type="PIRSR" id="PIRSR500134-1"/>
    </source>
</evidence>
<name>A0ABD6D884_9EURY</name>
<accession>A0ABD6D884</accession>
<dbReference type="EC" id="1.1.1.22" evidence="3 7"/>
<dbReference type="SUPFAM" id="SSF48179">
    <property type="entry name" value="6-phosphogluconate dehydrogenase C-terminal domain-like"/>
    <property type="match status" value="1"/>
</dbReference>
<evidence type="ECO:0000256" key="3">
    <source>
        <dbReference type="ARBA" id="ARBA00012954"/>
    </source>
</evidence>
<evidence type="ECO:0000256" key="6">
    <source>
        <dbReference type="ARBA" id="ARBA00047473"/>
    </source>
</evidence>
<feature type="binding site" evidence="10">
    <location>
        <position position="330"/>
    </location>
    <ligand>
        <name>NAD(+)</name>
        <dbReference type="ChEBI" id="CHEBI:57540"/>
    </ligand>
</feature>
<evidence type="ECO:0000313" key="13">
    <source>
        <dbReference type="Proteomes" id="UP001597052"/>
    </source>
</evidence>
<protein>
    <recommendedName>
        <fullName evidence="3 7">UDP-glucose 6-dehydrogenase</fullName>
        <ecNumber evidence="3 7">1.1.1.22</ecNumber>
    </recommendedName>
</protein>
<dbReference type="Pfam" id="PF03721">
    <property type="entry name" value="UDPG_MGDP_dh_N"/>
    <property type="match status" value="1"/>
</dbReference>
<dbReference type="Proteomes" id="UP001597052">
    <property type="component" value="Unassembled WGS sequence"/>
</dbReference>
<feature type="binding site" evidence="10">
    <location>
        <position position="267"/>
    </location>
    <ligand>
        <name>NAD(+)</name>
        <dbReference type="ChEBI" id="CHEBI:57540"/>
    </ligand>
</feature>
<feature type="binding site" evidence="9">
    <location>
        <begin position="253"/>
        <end position="257"/>
    </location>
    <ligand>
        <name>substrate</name>
    </ligand>
</feature>
<dbReference type="InterPro" id="IPR036291">
    <property type="entry name" value="NAD(P)-bd_dom_sf"/>
</dbReference>
<dbReference type="NCBIfam" id="TIGR03026">
    <property type="entry name" value="NDP-sugDHase"/>
    <property type="match status" value="1"/>
</dbReference>
<dbReference type="GO" id="GO:0003979">
    <property type="term" value="F:UDP-glucose 6-dehydrogenase activity"/>
    <property type="evidence" value="ECO:0007669"/>
    <property type="project" value="UniProtKB-EC"/>
</dbReference>
<sequence length="426" mass="45763">MHITVIGSGYVGTTLSACLAALGHEVTAIDIDTEIVETINRGRSPVSEPGLDELVATHSGDRLRATTDYGAVEESDVTFLAIGTPSYADGRIDLGGITSAAEALGESLAEIDADDRPLIAVKSTITPPGISEVRSALEAGLGDGEVELATNPEFLREGSAVSDFQQPDKLVFGTDSAWATERLQELYEPLAADVPTIETDPETAMMIKYANNAFLATKISLVNDLGNICKEFGLDAYEVMDAIGLDDRISERFLRSGVGWGGSCFPKDVDALIAAARGEKYTPRILEAAVDVNDRQPKRLLDLLDEHVDVADKRIAVLGLSFKPRTDDVRNSRAIPVITGLLERGARVVGYDPVATESMRERIPEIEYADSAAEALDGAAGAVVVTDWEEFASLDSEFEAMAEPIVVDGRRIVEPTDELTYEGLTW</sequence>
<dbReference type="AlphaFoldDB" id="A0ABD6D884"/>
<dbReference type="NCBIfam" id="NF041297">
    <property type="entry name" value="UDPGDh_AglM"/>
    <property type="match status" value="1"/>
</dbReference>
<dbReference type="PANTHER" id="PTHR43750:SF3">
    <property type="entry name" value="UDP-GLUCOSE 6-DEHYDROGENASE TUAD"/>
    <property type="match status" value="1"/>
</dbReference>
<keyword evidence="5 7" id="KW-0520">NAD</keyword>
<proteinExistence type="inferred from homology"/>
<dbReference type="Gene3D" id="3.40.50.720">
    <property type="entry name" value="NAD(P)-binding Rossmann-like Domain"/>
    <property type="match status" value="2"/>
</dbReference>
<feature type="binding site" evidence="9">
    <location>
        <position position="261"/>
    </location>
    <ligand>
        <name>substrate</name>
    </ligand>
</feature>
<dbReference type="EMBL" id="JBHUDM010000002">
    <property type="protein sequence ID" value="MFD1641510.1"/>
    <property type="molecule type" value="Genomic_DNA"/>
</dbReference>
<dbReference type="PIRSF" id="PIRSF000124">
    <property type="entry name" value="UDPglc_GDPman_dh"/>
    <property type="match status" value="1"/>
</dbReference>
<dbReference type="InterPro" id="IPR036220">
    <property type="entry name" value="UDP-Glc/GDP-Man_DH_C_sf"/>
</dbReference>
<organism evidence="12 13">
    <name type="scientific">Halohasta litorea</name>
    <dbReference type="NCBI Taxonomy" id="869891"/>
    <lineage>
        <taxon>Archaea</taxon>
        <taxon>Methanobacteriati</taxon>
        <taxon>Methanobacteriota</taxon>
        <taxon>Stenosarchaea group</taxon>
        <taxon>Halobacteria</taxon>
        <taxon>Halobacteriales</taxon>
        <taxon>Haloferacaceae</taxon>
        <taxon>Halohasta</taxon>
    </lineage>
</organism>